<dbReference type="GO" id="GO:0055085">
    <property type="term" value="P:transmembrane transport"/>
    <property type="evidence" value="ECO:0007669"/>
    <property type="project" value="InterPro"/>
</dbReference>
<dbReference type="InterPro" id="IPR004841">
    <property type="entry name" value="AA-permease/SLC12A_dom"/>
</dbReference>
<dbReference type="AlphaFoldDB" id="A0A7K4FPA8"/>
<dbReference type="EMBL" id="JABGBP010000268">
    <property type="protein sequence ID" value="NOL60631.1"/>
    <property type="molecule type" value="Genomic_DNA"/>
</dbReference>
<comment type="subcellular location">
    <subcellularLocation>
        <location evidence="1">Membrane</location>
        <topology evidence="1">Multi-pass membrane protein</topology>
    </subcellularLocation>
</comment>
<sequence length="132" mass="14313">MFLGFITGSYLSSAGFGSIVPLWEETRAGRKSIGRAVLYIILIMGAIYLLGSYAMVACWGINAMASFSNSIYPGFIIVGKFGHLPNDISFILNFFVVYPLFVTMATALSGNIYAMAKDNMLPHGLSAIHNTN</sequence>
<evidence type="ECO:0000256" key="3">
    <source>
        <dbReference type="ARBA" id="ARBA00022989"/>
    </source>
</evidence>
<evidence type="ECO:0000256" key="4">
    <source>
        <dbReference type="ARBA" id="ARBA00023136"/>
    </source>
</evidence>
<evidence type="ECO:0000259" key="6">
    <source>
        <dbReference type="Pfam" id="PF00324"/>
    </source>
</evidence>
<accession>A0A7K4FPA8</accession>
<protein>
    <submittedName>
        <fullName evidence="7">Amino acid permease</fullName>
    </submittedName>
</protein>
<organism evidence="7 8">
    <name type="scientific">Ferroplasma acidiphilum</name>
    <dbReference type="NCBI Taxonomy" id="74969"/>
    <lineage>
        <taxon>Archaea</taxon>
        <taxon>Methanobacteriati</taxon>
        <taxon>Thermoplasmatota</taxon>
        <taxon>Thermoplasmata</taxon>
        <taxon>Thermoplasmatales</taxon>
        <taxon>Ferroplasmaceae</taxon>
        <taxon>Ferroplasma</taxon>
    </lineage>
</organism>
<keyword evidence="4 5" id="KW-0472">Membrane</keyword>
<dbReference type="PANTHER" id="PTHR42770:SF11">
    <property type="entry name" value="INNER MEMBRANE TRANSPORT PROTEIN YBAT"/>
    <property type="match status" value="1"/>
</dbReference>
<keyword evidence="2 5" id="KW-0812">Transmembrane</keyword>
<dbReference type="RefSeq" id="WP_171481820.1">
    <property type="nucleotide sequence ID" value="NZ_JABGBP010000268.1"/>
</dbReference>
<evidence type="ECO:0000313" key="7">
    <source>
        <dbReference type="EMBL" id="NOL60631.1"/>
    </source>
</evidence>
<name>A0A7K4FPA8_9ARCH</name>
<feature type="transmembrane region" description="Helical" evidence="5">
    <location>
        <begin position="90"/>
        <end position="114"/>
    </location>
</feature>
<comment type="caution">
    <text evidence="7">The sequence shown here is derived from an EMBL/GenBank/DDBJ whole genome shotgun (WGS) entry which is preliminary data.</text>
</comment>
<feature type="transmembrane region" description="Helical" evidence="5">
    <location>
        <begin position="6"/>
        <end position="24"/>
    </location>
</feature>
<dbReference type="GO" id="GO:0016020">
    <property type="term" value="C:membrane"/>
    <property type="evidence" value="ECO:0007669"/>
    <property type="project" value="UniProtKB-SubCell"/>
</dbReference>
<proteinExistence type="predicted"/>
<dbReference type="InterPro" id="IPR050367">
    <property type="entry name" value="APC_superfamily"/>
</dbReference>
<feature type="domain" description="Amino acid permease/ SLC12A" evidence="6">
    <location>
        <begin position="2"/>
        <end position="123"/>
    </location>
</feature>
<gene>
    <name evidence="7" type="ORF">HLB00_07295</name>
</gene>
<evidence type="ECO:0000256" key="1">
    <source>
        <dbReference type="ARBA" id="ARBA00004141"/>
    </source>
</evidence>
<dbReference type="PANTHER" id="PTHR42770">
    <property type="entry name" value="AMINO ACID TRANSPORTER-RELATED"/>
    <property type="match status" value="1"/>
</dbReference>
<dbReference type="Gene3D" id="1.20.1740.10">
    <property type="entry name" value="Amino acid/polyamine transporter I"/>
    <property type="match status" value="1"/>
</dbReference>
<reference evidence="7 8" key="1">
    <citation type="submission" date="2020-05" db="EMBL/GenBank/DDBJ databases">
        <authorList>
            <person name="Zhang R."/>
        </authorList>
    </citation>
    <scope>NUCLEOTIDE SEQUENCE [LARGE SCALE GENOMIC DNA]</scope>
    <source>
        <strain evidence="7 8">DSM 28986</strain>
    </source>
</reference>
<evidence type="ECO:0000256" key="2">
    <source>
        <dbReference type="ARBA" id="ARBA00022692"/>
    </source>
</evidence>
<evidence type="ECO:0000256" key="5">
    <source>
        <dbReference type="SAM" id="Phobius"/>
    </source>
</evidence>
<feature type="non-terminal residue" evidence="7">
    <location>
        <position position="132"/>
    </location>
</feature>
<dbReference type="Pfam" id="PF00324">
    <property type="entry name" value="AA_permease"/>
    <property type="match status" value="1"/>
</dbReference>
<dbReference type="Proteomes" id="UP000546917">
    <property type="component" value="Unassembled WGS sequence"/>
</dbReference>
<keyword evidence="3 5" id="KW-1133">Transmembrane helix</keyword>
<evidence type="ECO:0000313" key="8">
    <source>
        <dbReference type="Proteomes" id="UP000546917"/>
    </source>
</evidence>
<feature type="transmembrane region" description="Helical" evidence="5">
    <location>
        <begin position="36"/>
        <end position="62"/>
    </location>
</feature>